<feature type="non-terminal residue" evidence="1">
    <location>
        <position position="1"/>
    </location>
</feature>
<organism evidence="1">
    <name type="scientific">termite gut metagenome</name>
    <dbReference type="NCBI Taxonomy" id="433724"/>
    <lineage>
        <taxon>unclassified sequences</taxon>
        <taxon>metagenomes</taxon>
        <taxon>organismal metagenomes</taxon>
    </lineage>
</organism>
<evidence type="ECO:0000313" key="1">
    <source>
        <dbReference type="EMBL" id="KAA6309926.1"/>
    </source>
</evidence>
<gene>
    <name evidence="1" type="ORF">EZS27_038675</name>
</gene>
<name>A0A5J4PK10_9ZZZZ</name>
<sequence length="225" mass="25476">EIKQYHSSALHWNLNELNTNLSEIIDQVKISYIKIESDTRVKLHNFLGLENFKEKISKDVSSFISFSREKAKQAQTREYVTIQPKESLSTLTKAKITITNYLGGQYFFTVDEISFVGNKINLIEGKHSKNALLPSINDIKDGLLKMILYSNLSNVTANGCEVTYEAVLSLTSSKLKGGISSASMKKDLIDFFEANHFTSSHIQLVERLIEEAKLNNFTVKIQFSK</sequence>
<dbReference type="AlphaFoldDB" id="A0A5J4PK10"/>
<accession>A0A5J4PK10</accession>
<reference evidence="1" key="1">
    <citation type="submission" date="2019-03" db="EMBL/GenBank/DDBJ databases">
        <title>Single cell metagenomics reveals metabolic interactions within the superorganism composed of flagellate Streblomastix strix and complex community of Bacteroidetes bacteria on its surface.</title>
        <authorList>
            <person name="Treitli S.C."/>
            <person name="Kolisko M."/>
            <person name="Husnik F."/>
            <person name="Keeling P."/>
            <person name="Hampl V."/>
        </authorList>
    </citation>
    <scope>NUCLEOTIDE SEQUENCE</scope>
    <source>
        <strain evidence="1">STM</strain>
    </source>
</reference>
<proteinExistence type="predicted"/>
<comment type="caution">
    <text evidence="1">The sequence shown here is derived from an EMBL/GenBank/DDBJ whole genome shotgun (WGS) entry which is preliminary data.</text>
</comment>
<protein>
    <submittedName>
        <fullName evidence="1">Uncharacterized protein</fullName>
    </submittedName>
</protein>
<dbReference type="EMBL" id="SNRY01007695">
    <property type="protein sequence ID" value="KAA6309926.1"/>
    <property type="molecule type" value="Genomic_DNA"/>
</dbReference>